<name>A0A840NGA7_9PSEU</name>
<accession>A0A840NGA7</accession>
<sequence>MHRQAVQRPKPVHEDALLQIWLTGRVSDLLELASSDLEQALEQACQKFDELVSRWGAERVGRALDALFQDFQR</sequence>
<reference evidence="1 2" key="1">
    <citation type="submission" date="2020-08" db="EMBL/GenBank/DDBJ databases">
        <title>Sequencing the genomes of 1000 actinobacteria strains.</title>
        <authorList>
            <person name="Klenk H.-P."/>
        </authorList>
    </citation>
    <scope>NUCLEOTIDE SEQUENCE [LARGE SCALE GENOMIC DNA]</scope>
    <source>
        <strain evidence="1 2">DSM 45582</strain>
    </source>
</reference>
<keyword evidence="2" id="KW-1185">Reference proteome</keyword>
<comment type="caution">
    <text evidence="1">The sequence shown here is derived from an EMBL/GenBank/DDBJ whole genome shotgun (WGS) entry which is preliminary data.</text>
</comment>
<organism evidence="1 2">
    <name type="scientific">Saccharopolyspora gloriosae</name>
    <dbReference type="NCBI Taxonomy" id="455344"/>
    <lineage>
        <taxon>Bacteria</taxon>
        <taxon>Bacillati</taxon>
        <taxon>Actinomycetota</taxon>
        <taxon>Actinomycetes</taxon>
        <taxon>Pseudonocardiales</taxon>
        <taxon>Pseudonocardiaceae</taxon>
        <taxon>Saccharopolyspora</taxon>
    </lineage>
</organism>
<dbReference type="EMBL" id="JACHIV010000001">
    <property type="protein sequence ID" value="MBB5070041.1"/>
    <property type="molecule type" value="Genomic_DNA"/>
</dbReference>
<protein>
    <submittedName>
        <fullName evidence="1">Uncharacterized protein</fullName>
    </submittedName>
</protein>
<evidence type="ECO:0000313" key="1">
    <source>
        <dbReference type="EMBL" id="MBB5070041.1"/>
    </source>
</evidence>
<dbReference type="Proteomes" id="UP000580474">
    <property type="component" value="Unassembled WGS sequence"/>
</dbReference>
<evidence type="ECO:0000313" key="2">
    <source>
        <dbReference type="Proteomes" id="UP000580474"/>
    </source>
</evidence>
<dbReference type="AlphaFoldDB" id="A0A840NGA7"/>
<proteinExistence type="predicted"/>
<gene>
    <name evidence="1" type="ORF">BJ969_003129</name>
</gene>
<dbReference type="RefSeq" id="WP_184479629.1">
    <property type="nucleotide sequence ID" value="NZ_JACHIV010000001.1"/>
</dbReference>